<gene>
    <name evidence="2" type="ORF">WMG39_03225</name>
</gene>
<protein>
    <submittedName>
        <fullName evidence="2">Uncharacterized protein</fullName>
    </submittedName>
</protein>
<organism evidence="2 3">
    <name type="scientific">Microcoleus anatoxicus PTRS2</name>
    <dbReference type="NCBI Taxonomy" id="2705321"/>
    <lineage>
        <taxon>Bacteria</taxon>
        <taxon>Bacillati</taxon>
        <taxon>Cyanobacteriota</taxon>
        <taxon>Cyanophyceae</taxon>
        <taxon>Oscillatoriophycideae</taxon>
        <taxon>Oscillatoriales</taxon>
        <taxon>Microcoleaceae</taxon>
        <taxon>Microcoleus</taxon>
        <taxon>Microcoleus anatoxicus</taxon>
    </lineage>
</organism>
<evidence type="ECO:0000256" key="1">
    <source>
        <dbReference type="SAM" id="Phobius"/>
    </source>
</evidence>
<dbReference type="Proteomes" id="UP001384579">
    <property type="component" value="Unassembled WGS sequence"/>
</dbReference>
<dbReference type="EMBL" id="JBBLXS010000023">
    <property type="protein sequence ID" value="MEK0183855.1"/>
    <property type="molecule type" value="Genomic_DNA"/>
</dbReference>
<comment type="caution">
    <text evidence="2">The sequence shown here is derived from an EMBL/GenBank/DDBJ whole genome shotgun (WGS) entry which is preliminary data.</text>
</comment>
<sequence length="471" mass="53432">MNDRISAPNVYLYAFQLYHDTQGSDHPLWQQCEQILATFAYSYEKLTPHLVFPTNSHRYCADLLSDSSLPFNTRNPLIEGFAQPRQIQDSYAVCLNIGCREDGTANNLDVSFIKKFNPNQALLISGDDNFLGQTLILTAWLTEPNLPDNLDSLKPLADKCRDSLFSGDSPPSFYRSGKLFGSPIFEYGSLTDIPHCHHLFVWLLGDKQTDADFNTCQQEIFNLLFHRHKIIKAFQDSRQIYQELDTEYRTIEKNMEVLQQQFAQDTVLTSSQLQELQEQLKQLFCKSVTYTRLLRKLADFDNTIAINLYNYSEILSKICVMIESDKEELSILNSFSIKNAPQMRSQIAGDLGYFRHGTSLIEQAIASIRGIVEIEQARNDRAHQIELRNSEKAEKNRDDRIESKVQAIGVGIAAGAICASSGTDKLFETLEQNHAPAPLILWHPFVFSFLLSGAIALLASGITAWRTKPKK</sequence>
<keyword evidence="3" id="KW-1185">Reference proteome</keyword>
<keyword evidence="1" id="KW-0812">Transmembrane</keyword>
<feature type="transmembrane region" description="Helical" evidence="1">
    <location>
        <begin position="441"/>
        <end position="465"/>
    </location>
</feature>
<keyword evidence="1" id="KW-0472">Membrane</keyword>
<accession>A0ABU8YHK5</accession>
<proteinExistence type="predicted"/>
<keyword evidence="1" id="KW-1133">Transmembrane helix</keyword>
<name>A0ABU8YHK5_9CYAN</name>
<dbReference type="RefSeq" id="WP_340517410.1">
    <property type="nucleotide sequence ID" value="NZ_JBBLXS010000023.1"/>
</dbReference>
<reference evidence="2 3" key="1">
    <citation type="journal article" date="2020" name="Harmful Algae">
        <title>Molecular and morphological characterization of a novel dihydroanatoxin-a producing Microcoleus species (cyanobacteria) from the Russian River, California, USA.</title>
        <authorList>
            <person name="Conklin K.Y."/>
            <person name="Stancheva R."/>
            <person name="Otten T.G."/>
            <person name="Fadness R."/>
            <person name="Boyer G.L."/>
            <person name="Read B."/>
            <person name="Zhang X."/>
            <person name="Sheath R.G."/>
        </authorList>
    </citation>
    <scope>NUCLEOTIDE SEQUENCE [LARGE SCALE GENOMIC DNA]</scope>
    <source>
        <strain evidence="2 3">PTRS2</strain>
    </source>
</reference>
<evidence type="ECO:0000313" key="2">
    <source>
        <dbReference type="EMBL" id="MEK0183855.1"/>
    </source>
</evidence>
<evidence type="ECO:0000313" key="3">
    <source>
        <dbReference type="Proteomes" id="UP001384579"/>
    </source>
</evidence>